<sequence>MGNDGGSIARRDELVKVKVGKPVQEAARQRRARWSTCALSKKPLKQPVVADGLGRMYNKEALVNWLIQSKVNDAKGVKDEAGANMSHVRKLKDVTELKLHDNPAANIPKNGQNGSNGHQNSDDEQLPAPFACPLTGRPMNGSHRFVFIRAAGSGAVMSESGLKAVLGSSSSSSSSNASAKATCPITSATFEPGYIALKAPASSSSSSSAVAPLTASNVADVIPLNPVPEEEVILRAVLQASTATGKKEKKNGKRKNGDEA</sequence>
<dbReference type="AlphaFoldDB" id="A0A316USW1"/>
<reference evidence="2 3" key="1">
    <citation type="journal article" date="2018" name="Mol. Biol. Evol.">
        <title>Broad Genomic Sampling Reveals a Smut Pathogenic Ancestry of the Fungal Clade Ustilaginomycotina.</title>
        <authorList>
            <person name="Kijpornyongpan T."/>
            <person name="Mondo S.J."/>
            <person name="Barry K."/>
            <person name="Sandor L."/>
            <person name="Lee J."/>
            <person name="Lipzen A."/>
            <person name="Pangilinan J."/>
            <person name="LaButti K."/>
            <person name="Hainaut M."/>
            <person name="Henrissat B."/>
            <person name="Grigoriev I.V."/>
            <person name="Spatafora J.W."/>
            <person name="Aime M.C."/>
        </authorList>
    </citation>
    <scope>NUCLEOTIDE SEQUENCE [LARGE SCALE GENOMIC DNA]</scope>
    <source>
        <strain evidence="2 3">MCA 5214</strain>
    </source>
</reference>
<dbReference type="OrthoDB" id="247013at2759"/>
<dbReference type="PANTHER" id="PTHR12775:SF0">
    <property type="entry name" value="REPLICATION TERMINATION FACTOR 2"/>
    <property type="match status" value="1"/>
</dbReference>
<accession>A0A316USW1</accession>
<name>A0A316USW1_9BASI</name>
<feature type="non-terminal residue" evidence="2">
    <location>
        <position position="260"/>
    </location>
</feature>
<protein>
    <recommendedName>
        <fullName evidence="4">Replication termination factor 2</fullName>
    </recommendedName>
</protein>
<proteinExistence type="predicted"/>
<dbReference type="RefSeq" id="XP_025362989.1">
    <property type="nucleotide sequence ID" value="XM_025504183.1"/>
</dbReference>
<organism evidence="2 3">
    <name type="scientific">Jaminaea rosea</name>
    <dbReference type="NCBI Taxonomy" id="1569628"/>
    <lineage>
        <taxon>Eukaryota</taxon>
        <taxon>Fungi</taxon>
        <taxon>Dikarya</taxon>
        <taxon>Basidiomycota</taxon>
        <taxon>Ustilaginomycotina</taxon>
        <taxon>Exobasidiomycetes</taxon>
        <taxon>Microstromatales</taxon>
        <taxon>Microstromatales incertae sedis</taxon>
        <taxon>Jaminaea</taxon>
    </lineage>
</organism>
<dbReference type="Pfam" id="PF04641">
    <property type="entry name" value="Rtf2"/>
    <property type="match status" value="1"/>
</dbReference>
<dbReference type="Proteomes" id="UP000245884">
    <property type="component" value="Unassembled WGS sequence"/>
</dbReference>
<feature type="compositionally biased region" description="Low complexity" evidence="1">
    <location>
        <begin position="110"/>
        <end position="119"/>
    </location>
</feature>
<dbReference type="GO" id="GO:0005634">
    <property type="term" value="C:nucleus"/>
    <property type="evidence" value="ECO:0007669"/>
    <property type="project" value="TreeGrafter"/>
</dbReference>
<dbReference type="InterPro" id="IPR006735">
    <property type="entry name" value="Rtf2"/>
</dbReference>
<keyword evidence="3" id="KW-1185">Reference proteome</keyword>
<dbReference type="STRING" id="1569628.A0A316USW1"/>
<evidence type="ECO:0000313" key="3">
    <source>
        <dbReference type="Proteomes" id="UP000245884"/>
    </source>
</evidence>
<feature type="region of interest" description="Disordered" evidence="1">
    <location>
        <begin position="102"/>
        <end position="128"/>
    </location>
</feature>
<dbReference type="GO" id="GO:0006274">
    <property type="term" value="P:DNA replication termination"/>
    <property type="evidence" value="ECO:0007669"/>
    <property type="project" value="TreeGrafter"/>
</dbReference>
<dbReference type="GeneID" id="37026006"/>
<feature type="region of interest" description="Disordered" evidence="1">
    <location>
        <begin position="239"/>
        <end position="260"/>
    </location>
</feature>
<evidence type="ECO:0000256" key="1">
    <source>
        <dbReference type="SAM" id="MobiDB-lite"/>
    </source>
</evidence>
<evidence type="ECO:0000313" key="2">
    <source>
        <dbReference type="EMBL" id="PWN28377.1"/>
    </source>
</evidence>
<evidence type="ECO:0008006" key="4">
    <source>
        <dbReference type="Google" id="ProtNLM"/>
    </source>
</evidence>
<gene>
    <name evidence="2" type="ORF">BDZ90DRAFT_213958</name>
</gene>
<dbReference type="EMBL" id="KZ819665">
    <property type="protein sequence ID" value="PWN28377.1"/>
    <property type="molecule type" value="Genomic_DNA"/>
</dbReference>
<dbReference type="PANTHER" id="PTHR12775">
    <property type="entry name" value="PROTEIN C20ORF43 HOMOLOG"/>
    <property type="match status" value="1"/>
</dbReference>